<proteinExistence type="predicted"/>
<feature type="compositionally biased region" description="Acidic residues" evidence="1">
    <location>
        <begin position="58"/>
        <end position="67"/>
    </location>
</feature>
<accession>A0A927JEC1</accession>
<feature type="region of interest" description="Disordered" evidence="1">
    <location>
        <begin position="38"/>
        <end position="68"/>
    </location>
</feature>
<organism evidence="3 4">
    <name type="scientific">Lolliginicoccus lacisalsi</name>
    <dbReference type="NCBI Taxonomy" id="2742202"/>
    <lineage>
        <taxon>Bacteria</taxon>
        <taxon>Bacillati</taxon>
        <taxon>Actinomycetota</taxon>
        <taxon>Actinomycetes</taxon>
        <taxon>Mycobacteriales</taxon>
        <taxon>Hoyosellaceae</taxon>
        <taxon>Lolliginicoccus</taxon>
    </lineage>
</organism>
<dbReference type="RefSeq" id="WP_192039717.1">
    <property type="nucleotide sequence ID" value="NZ_JACYWE010000007.1"/>
</dbReference>
<name>A0A927JEC1_9ACTN</name>
<sequence length="107" mass="11052">MDSCTRALRGAATAAALLLATIGCGMNTGGDVTCATFSEQSTNEKRETAAEFLRESSDEPGETDAADSEAAVDAAVLIIITFCAVEENKDIPIRDADLDSTTESSSA</sequence>
<dbReference type="PROSITE" id="PS51257">
    <property type="entry name" value="PROKAR_LIPOPROTEIN"/>
    <property type="match status" value="1"/>
</dbReference>
<evidence type="ECO:0000256" key="2">
    <source>
        <dbReference type="SAM" id="SignalP"/>
    </source>
</evidence>
<gene>
    <name evidence="3" type="ORF">HT102_12325</name>
</gene>
<dbReference type="Proteomes" id="UP000642993">
    <property type="component" value="Unassembled WGS sequence"/>
</dbReference>
<evidence type="ECO:0000313" key="4">
    <source>
        <dbReference type="Proteomes" id="UP000642993"/>
    </source>
</evidence>
<protein>
    <recommendedName>
        <fullName evidence="5">Secreted protein</fullName>
    </recommendedName>
</protein>
<dbReference type="EMBL" id="JACYWE010000007">
    <property type="protein sequence ID" value="MBD8507270.1"/>
    <property type="molecule type" value="Genomic_DNA"/>
</dbReference>
<keyword evidence="4" id="KW-1185">Reference proteome</keyword>
<feature type="compositionally biased region" description="Basic and acidic residues" evidence="1">
    <location>
        <begin position="42"/>
        <end position="57"/>
    </location>
</feature>
<evidence type="ECO:0000313" key="3">
    <source>
        <dbReference type="EMBL" id="MBD8507270.1"/>
    </source>
</evidence>
<dbReference type="AlphaFoldDB" id="A0A927JEC1"/>
<evidence type="ECO:0000256" key="1">
    <source>
        <dbReference type="SAM" id="MobiDB-lite"/>
    </source>
</evidence>
<feature type="signal peptide" evidence="2">
    <location>
        <begin position="1"/>
        <end position="25"/>
    </location>
</feature>
<reference evidence="3" key="1">
    <citation type="submission" date="2020-09" db="EMBL/GenBank/DDBJ databases">
        <title>Hoyosella lacisalsi sp. nov., a halotolerant actinobacterium isolated from soil of Lake Gudzhirganskoe.</title>
        <authorList>
            <person name="Yang Q."/>
            <person name="Guo P.Y."/>
            <person name="Liu S.W."/>
            <person name="Li F.N."/>
            <person name="Sun C.H."/>
        </authorList>
    </citation>
    <scope>NUCLEOTIDE SEQUENCE</scope>
    <source>
        <strain evidence="3">G463</strain>
    </source>
</reference>
<comment type="caution">
    <text evidence="3">The sequence shown here is derived from an EMBL/GenBank/DDBJ whole genome shotgun (WGS) entry which is preliminary data.</text>
</comment>
<feature type="chain" id="PRO_5039147143" description="Secreted protein" evidence="2">
    <location>
        <begin position="26"/>
        <end position="107"/>
    </location>
</feature>
<evidence type="ECO:0008006" key="5">
    <source>
        <dbReference type="Google" id="ProtNLM"/>
    </source>
</evidence>
<keyword evidence="2" id="KW-0732">Signal</keyword>